<dbReference type="Proteomes" id="UP000033632">
    <property type="component" value="Unassembled WGS sequence"/>
</dbReference>
<evidence type="ECO:0000256" key="1">
    <source>
        <dbReference type="ARBA" id="ARBA00022649"/>
    </source>
</evidence>
<comment type="caution">
    <text evidence="2">The sequence shown here is derived from an EMBL/GenBank/DDBJ whole genome shotgun (WGS) entry which is preliminary data.</text>
</comment>
<dbReference type="InterPro" id="IPR007712">
    <property type="entry name" value="RelE/ParE_toxin"/>
</dbReference>
<keyword evidence="1" id="KW-1277">Toxin-antitoxin system</keyword>
<evidence type="ECO:0000313" key="2">
    <source>
        <dbReference type="EMBL" id="KKB10840.1"/>
    </source>
</evidence>
<organism evidence="2 3">
    <name type="scientific">Devosia geojensis</name>
    <dbReference type="NCBI Taxonomy" id="443610"/>
    <lineage>
        <taxon>Bacteria</taxon>
        <taxon>Pseudomonadati</taxon>
        <taxon>Pseudomonadota</taxon>
        <taxon>Alphaproteobacteria</taxon>
        <taxon>Hyphomicrobiales</taxon>
        <taxon>Devosiaceae</taxon>
        <taxon>Devosia</taxon>
    </lineage>
</organism>
<dbReference type="STRING" id="443610.VE25_15975"/>
<gene>
    <name evidence="2" type="ORF">VE25_15975</name>
</gene>
<dbReference type="Gene3D" id="3.30.2310.20">
    <property type="entry name" value="RelE-like"/>
    <property type="match status" value="1"/>
</dbReference>
<dbReference type="Pfam" id="PF05016">
    <property type="entry name" value="ParE_toxin"/>
    <property type="match status" value="1"/>
</dbReference>
<proteinExistence type="predicted"/>
<dbReference type="InterPro" id="IPR035093">
    <property type="entry name" value="RelE/ParE_toxin_dom_sf"/>
</dbReference>
<dbReference type="PATRIC" id="fig|443610.3.peg.1477"/>
<evidence type="ECO:0000313" key="3">
    <source>
        <dbReference type="Proteomes" id="UP000033632"/>
    </source>
</evidence>
<dbReference type="EMBL" id="JZEX01000131">
    <property type="protein sequence ID" value="KKB10840.1"/>
    <property type="molecule type" value="Genomic_DNA"/>
</dbReference>
<keyword evidence="3" id="KW-1185">Reference proteome</keyword>
<sequence length="88" mass="9998">MLSIFVFGTERFGRAQAERYQKSMARTLDILAHRPLIGRVVGNVGSQLRRHAHESHVVFYRQTPDGIFVVRVFPMARLKGSSLDDDLA</sequence>
<accession>A0A0F5FQI2</accession>
<reference evidence="2 3" key="1">
    <citation type="submission" date="2015-03" db="EMBL/GenBank/DDBJ databases">
        <authorList>
            <person name="Hassan Y.I."/>
            <person name="Lepp D."/>
            <person name="Li X.-Z."/>
            <person name="Zhou T."/>
        </authorList>
    </citation>
    <scope>NUCLEOTIDE SEQUENCE [LARGE SCALE GENOMIC DNA]</scope>
    <source>
        <strain evidence="2 3">BD-c194</strain>
    </source>
</reference>
<evidence type="ECO:0008006" key="4">
    <source>
        <dbReference type="Google" id="ProtNLM"/>
    </source>
</evidence>
<name>A0A0F5FQI2_9HYPH</name>
<protein>
    <recommendedName>
        <fullName evidence="4">Type II toxin-antitoxin system RelE/ParE family toxin</fullName>
    </recommendedName>
</protein>
<dbReference type="AlphaFoldDB" id="A0A0F5FQI2"/>